<dbReference type="KEGG" id="bex:A11Q_520"/>
<dbReference type="AlphaFoldDB" id="M4V8F3"/>
<proteinExistence type="predicted"/>
<keyword evidence="1" id="KW-1133">Transmembrane helix</keyword>
<dbReference type="Proteomes" id="UP000012040">
    <property type="component" value="Chromosome"/>
</dbReference>
<feature type="transmembrane region" description="Helical" evidence="1">
    <location>
        <begin position="6"/>
        <end position="23"/>
    </location>
</feature>
<protein>
    <submittedName>
        <fullName evidence="2">Uncharacterized protein</fullName>
    </submittedName>
</protein>
<organism evidence="2 3">
    <name type="scientific">Pseudobdellovibrio exovorus JSS</name>
    <dbReference type="NCBI Taxonomy" id="1184267"/>
    <lineage>
        <taxon>Bacteria</taxon>
        <taxon>Pseudomonadati</taxon>
        <taxon>Bdellovibrionota</taxon>
        <taxon>Bdellovibrionia</taxon>
        <taxon>Bdellovibrionales</taxon>
        <taxon>Pseudobdellovibrionaceae</taxon>
        <taxon>Pseudobdellovibrio</taxon>
    </lineage>
</organism>
<dbReference type="RefSeq" id="WP_015469230.1">
    <property type="nucleotide sequence ID" value="NC_020813.1"/>
</dbReference>
<evidence type="ECO:0000313" key="3">
    <source>
        <dbReference type="Proteomes" id="UP000012040"/>
    </source>
</evidence>
<reference evidence="2 3" key="1">
    <citation type="journal article" date="2013" name="ISME J.">
        <title>By their genes ye shall know them: genomic signatures of predatory bacteria.</title>
        <authorList>
            <person name="Pasternak Z."/>
            <person name="Pietrokovski S."/>
            <person name="Rotem O."/>
            <person name="Gophna U."/>
            <person name="Lurie-Weinberger M.N."/>
            <person name="Jurkevitch E."/>
        </authorList>
    </citation>
    <scope>NUCLEOTIDE SEQUENCE [LARGE SCALE GENOMIC DNA]</scope>
    <source>
        <strain evidence="2 3">JSS</strain>
    </source>
</reference>
<dbReference type="EMBL" id="CP003537">
    <property type="protein sequence ID" value="AGH94740.1"/>
    <property type="molecule type" value="Genomic_DNA"/>
</dbReference>
<dbReference type="STRING" id="1184267.A11Q_520"/>
<sequence>MNTKSVLLAVGVVVIATTLYFFNKSSKTVDSSQQNVEVEEDAPPAAQADFVAPPETVAQGTAVSPEGVTENREKNNTTAIDAMDSEVTPLTMQKFSQHLQFMTKCLGMESRITPPQQAEPTIENIMDQLRPNLGESQAQVHDWTQTEIVGKDGVRRRVRVDYDYSDETAEPARRLSMYQMNAYGMPEIVQLTPDQMDNPNEAYIHSLIEGNKVVVEESAARVYFANGEEMIFSIRNGNINGLSVTKGLRSFNCQNLDEDRSACSCP</sequence>
<dbReference type="eggNOG" id="ENOG5031DSV">
    <property type="taxonomic scope" value="Bacteria"/>
</dbReference>
<name>M4V8F3_9BACT</name>
<accession>M4V8F3</accession>
<evidence type="ECO:0000256" key="1">
    <source>
        <dbReference type="SAM" id="Phobius"/>
    </source>
</evidence>
<dbReference type="HOGENOM" id="CLU_1044530_0_0_7"/>
<dbReference type="PATRIC" id="fig|1184267.3.peg.530"/>
<evidence type="ECO:0000313" key="2">
    <source>
        <dbReference type="EMBL" id="AGH94740.1"/>
    </source>
</evidence>
<keyword evidence="1" id="KW-0812">Transmembrane</keyword>
<gene>
    <name evidence="2" type="ORF">A11Q_520</name>
</gene>
<keyword evidence="3" id="KW-1185">Reference proteome</keyword>
<keyword evidence="1" id="KW-0472">Membrane</keyword>